<comment type="caution">
    <text evidence="8">The sequence shown here is derived from an EMBL/GenBank/DDBJ whole genome shotgun (WGS) entry which is preliminary data.</text>
</comment>
<organism evidence="8 9">
    <name type="scientific">Dethiosulfatarculus sandiegensis</name>
    <dbReference type="NCBI Taxonomy" id="1429043"/>
    <lineage>
        <taxon>Bacteria</taxon>
        <taxon>Pseudomonadati</taxon>
        <taxon>Thermodesulfobacteriota</taxon>
        <taxon>Desulfarculia</taxon>
        <taxon>Desulfarculales</taxon>
        <taxon>Desulfarculaceae</taxon>
        <taxon>Dethiosulfatarculus</taxon>
    </lineage>
</organism>
<dbReference type="SUPFAM" id="SSF55729">
    <property type="entry name" value="Acyl-CoA N-acyltransferases (Nat)"/>
    <property type="match status" value="1"/>
</dbReference>
<evidence type="ECO:0000259" key="7">
    <source>
        <dbReference type="PROSITE" id="PS51186"/>
    </source>
</evidence>
<dbReference type="InterPro" id="IPR036291">
    <property type="entry name" value="NAD(P)-bd_dom_sf"/>
</dbReference>
<dbReference type="Pfam" id="PF19045">
    <property type="entry name" value="Ligase_CoA_2"/>
    <property type="match status" value="1"/>
</dbReference>
<dbReference type="PANTHER" id="PTHR43334:SF1">
    <property type="entry name" value="3-HYDROXYPROPIONATE--COA LIGASE [ADP-FORMING]"/>
    <property type="match status" value="1"/>
</dbReference>
<dbReference type="InterPro" id="IPR016102">
    <property type="entry name" value="Succinyl-CoA_synth-like"/>
</dbReference>
<dbReference type="Pfam" id="PF13607">
    <property type="entry name" value="Succ_CoA_lig"/>
    <property type="match status" value="1"/>
</dbReference>
<evidence type="ECO:0000256" key="4">
    <source>
        <dbReference type="ARBA" id="ARBA00060888"/>
    </source>
</evidence>
<evidence type="ECO:0000313" key="8">
    <source>
        <dbReference type="EMBL" id="KIX11481.1"/>
    </source>
</evidence>
<dbReference type="Pfam" id="PF13380">
    <property type="entry name" value="CoA_binding_2"/>
    <property type="match status" value="1"/>
</dbReference>
<dbReference type="InterPro" id="IPR016181">
    <property type="entry name" value="Acyl_CoA_acyltransferase"/>
</dbReference>
<dbReference type="RefSeq" id="WP_044352110.1">
    <property type="nucleotide sequence ID" value="NZ_AZAC01000056.1"/>
</dbReference>
<dbReference type="InterPro" id="IPR032875">
    <property type="entry name" value="Succ_CoA_lig_flav_dom"/>
</dbReference>
<dbReference type="SUPFAM" id="SSF56059">
    <property type="entry name" value="Glutathione synthetase ATP-binding domain-like"/>
    <property type="match status" value="1"/>
</dbReference>
<keyword evidence="1" id="KW-0436">Ligase</keyword>
<dbReference type="Gene3D" id="3.40.50.261">
    <property type="entry name" value="Succinyl-CoA synthetase domains"/>
    <property type="match status" value="2"/>
</dbReference>
<dbReference type="GO" id="GO:0043758">
    <property type="term" value="F:acetate-CoA ligase (ADP-forming) activity"/>
    <property type="evidence" value="ECO:0007669"/>
    <property type="project" value="InterPro"/>
</dbReference>
<dbReference type="InterPro" id="IPR000182">
    <property type="entry name" value="GNAT_dom"/>
</dbReference>
<reference evidence="8 9" key="1">
    <citation type="submission" date="2013-11" db="EMBL/GenBank/DDBJ databases">
        <title>Metagenomic analysis of a methanogenic consortium involved in long chain n-alkane degradation.</title>
        <authorList>
            <person name="Davidova I.A."/>
            <person name="Callaghan A.V."/>
            <person name="Wawrik B."/>
            <person name="Pruitt S."/>
            <person name="Marks C."/>
            <person name="Duncan K.E."/>
            <person name="Suflita J.M."/>
        </authorList>
    </citation>
    <scope>NUCLEOTIDE SEQUENCE [LARGE SCALE GENOMIC DNA]</scope>
    <source>
        <strain evidence="8 9">SPR</strain>
    </source>
</reference>
<evidence type="ECO:0000256" key="3">
    <source>
        <dbReference type="ARBA" id="ARBA00022840"/>
    </source>
</evidence>
<dbReference type="Proteomes" id="UP000032233">
    <property type="component" value="Unassembled WGS sequence"/>
</dbReference>
<dbReference type="Pfam" id="PF00583">
    <property type="entry name" value="Acetyltransf_1"/>
    <property type="match status" value="1"/>
</dbReference>
<protein>
    <submittedName>
        <fullName evidence="8">CoA-binding protein</fullName>
    </submittedName>
</protein>
<dbReference type="InterPro" id="IPR043938">
    <property type="entry name" value="Ligase_CoA_dom"/>
</dbReference>
<proteinExistence type="inferred from homology"/>
<dbReference type="Gene3D" id="3.30.470.20">
    <property type="entry name" value="ATP-grasp fold, B domain"/>
    <property type="match status" value="1"/>
</dbReference>
<feature type="domain" description="ATP-grasp" evidence="6">
    <location>
        <begin position="496"/>
        <end position="532"/>
    </location>
</feature>
<keyword evidence="3 5" id="KW-0067">ATP-binding</keyword>
<dbReference type="InParanoid" id="A0A0D2J731"/>
<dbReference type="AlphaFoldDB" id="A0A0D2J731"/>
<dbReference type="Gene3D" id="3.40.50.720">
    <property type="entry name" value="NAD(P)-binding Rossmann-like Domain"/>
    <property type="match status" value="1"/>
</dbReference>
<sequence>MSLYNLDKILKPQSIAVVGATDRPKSLGRSLVHNLIKGGFKGDIYPIHPKKPEIMGIKAFSSLQMVKKPIDCAVICTNIKTVPAIMQQCVDLGIGGTVIISAGGKEVGPEGEALEKEILAIAEKGGVRVVGPNCLGVVSSQANMNASFAHIMANPGNLAFISQSGAVCTSVLDFAAQEQMGFSHFISIGSMLDVDFGDLIDYLGNDPEVKSILLYVEMINNHRKFISAARAVSRVKPIVVLKSGRSQAGAKAAQSHTGSLVGEDAVYDAAFKRAGIVRVDTLGDLFGCAELMAKQPRPKGPRLAIVTNAGGPGVMAADYLASYGLEPAPLSEETFAKLDAICPPIWSKSNPMDLTGAATPETFKKAIDICCHSKDFDAVLIMLPPMAMFSSVEFAKDIAEALFDLDFPTFAVWLGGKEMEAGRKILNQSGIPTYPNPEGAIRAFHYMYTYGRNQEMLQEIPSETSQNAAIDPQKAREIATRALENKESLLTEVDSKNLLRAYGIPATLAKVAESAKEARAMAAEMGFPVVVKLHSKTITHKSDMGGVVLDLRNENEVVKAFNTIQAATREYDPEAHFGGVTIQPMIRQKGQEVILGVKRDPDFGPVIMFGMGGVMTELFKDRAIGLPPLNHLLARRMIEETKVYRLLKGYRNIAKVNLDQLEEIMVRLSQLVIDLPEIAELDINPLLLTPGWASALDARVMISPAAEPSPLHLSISPYPAEYEGFRETKTGHKLFIRPIKPEDAPMMLELFETMSQKSIYNRFLRKVTVLDRDTLVRFTQVDYDRDLALVALDLSGHKPTMVGLTRLSGDPDGVSAEWAIVVGDPWQEQGIGAMLMNVAIETGKKRGLKRLWGYLMAENKGMVALHKRFGSKLTKTKDGKKYQAVYDLDQ</sequence>
<dbReference type="GO" id="GO:0046872">
    <property type="term" value="F:metal ion binding"/>
    <property type="evidence" value="ECO:0007669"/>
    <property type="project" value="InterPro"/>
</dbReference>
<evidence type="ECO:0000256" key="5">
    <source>
        <dbReference type="PROSITE-ProRule" id="PRU00409"/>
    </source>
</evidence>
<dbReference type="Gene3D" id="3.40.630.30">
    <property type="match status" value="1"/>
</dbReference>
<dbReference type="EMBL" id="AZAC01000056">
    <property type="protein sequence ID" value="KIX11481.1"/>
    <property type="molecule type" value="Genomic_DNA"/>
</dbReference>
<dbReference type="FunCoup" id="A0A0D2J731">
    <property type="interactions" value="59"/>
</dbReference>
<dbReference type="STRING" id="1429043.X474_24915"/>
<comment type="similarity">
    <text evidence="4">In the N-terminal section; belongs to the acetate CoA ligase alpha subunit family.</text>
</comment>
<evidence type="ECO:0000259" key="6">
    <source>
        <dbReference type="PROSITE" id="PS50975"/>
    </source>
</evidence>
<dbReference type="PROSITE" id="PS50975">
    <property type="entry name" value="ATP_GRASP"/>
    <property type="match status" value="1"/>
</dbReference>
<dbReference type="SMART" id="SM00881">
    <property type="entry name" value="CoA_binding"/>
    <property type="match status" value="1"/>
</dbReference>
<dbReference type="SUPFAM" id="SSF51735">
    <property type="entry name" value="NAD(P)-binding Rossmann-fold domains"/>
    <property type="match status" value="1"/>
</dbReference>
<keyword evidence="2 5" id="KW-0547">Nucleotide-binding</keyword>
<dbReference type="InterPro" id="IPR051538">
    <property type="entry name" value="Acyl-CoA_Synth/Transferase"/>
</dbReference>
<dbReference type="InterPro" id="IPR011761">
    <property type="entry name" value="ATP-grasp"/>
</dbReference>
<gene>
    <name evidence="8" type="ORF">X474_24915</name>
</gene>
<evidence type="ECO:0000256" key="2">
    <source>
        <dbReference type="ARBA" id="ARBA00022741"/>
    </source>
</evidence>
<dbReference type="InterPro" id="IPR013815">
    <property type="entry name" value="ATP_grasp_subdomain_1"/>
</dbReference>
<dbReference type="Gene3D" id="3.30.1490.20">
    <property type="entry name" value="ATP-grasp fold, A domain"/>
    <property type="match status" value="1"/>
</dbReference>
<dbReference type="SUPFAM" id="SSF52210">
    <property type="entry name" value="Succinyl-CoA synthetase domains"/>
    <property type="match status" value="2"/>
</dbReference>
<dbReference type="Pfam" id="PF13549">
    <property type="entry name" value="ATP-grasp_5"/>
    <property type="match status" value="1"/>
</dbReference>
<dbReference type="GO" id="GO:0005524">
    <property type="term" value="F:ATP binding"/>
    <property type="evidence" value="ECO:0007669"/>
    <property type="project" value="UniProtKB-UniRule"/>
</dbReference>
<dbReference type="PROSITE" id="PS51186">
    <property type="entry name" value="GNAT"/>
    <property type="match status" value="1"/>
</dbReference>
<dbReference type="OrthoDB" id="9807426at2"/>
<evidence type="ECO:0000256" key="1">
    <source>
        <dbReference type="ARBA" id="ARBA00022598"/>
    </source>
</evidence>
<keyword evidence="9" id="KW-1185">Reference proteome</keyword>
<name>A0A0D2J731_9BACT</name>
<accession>A0A0D2J731</accession>
<dbReference type="PANTHER" id="PTHR43334">
    <property type="entry name" value="ACETATE--COA LIGASE [ADP-FORMING]"/>
    <property type="match status" value="1"/>
</dbReference>
<evidence type="ECO:0000313" key="9">
    <source>
        <dbReference type="Proteomes" id="UP000032233"/>
    </source>
</evidence>
<dbReference type="InterPro" id="IPR003781">
    <property type="entry name" value="CoA-bd"/>
</dbReference>
<dbReference type="PATRIC" id="fig|1429043.3.peg.5270"/>
<feature type="domain" description="N-acetyltransferase" evidence="7">
    <location>
        <begin position="734"/>
        <end position="890"/>
    </location>
</feature>
<dbReference type="FunFam" id="3.30.1490.20:FF:000020">
    <property type="entry name" value="Protein lysine acetyltransferase"/>
    <property type="match status" value="1"/>
</dbReference>
<dbReference type="GO" id="GO:0016747">
    <property type="term" value="F:acyltransferase activity, transferring groups other than amino-acyl groups"/>
    <property type="evidence" value="ECO:0007669"/>
    <property type="project" value="InterPro"/>
</dbReference>